<dbReference type="InParanoid" id="A0A067LSJ3"/>
<gene>
    <name evidence="3" type="ORF">BOTBODRAFT_193161</name>
</gene>
<keyword evidence="2" id="KW-0472">Membrane</keyword>
<keyword evidence="2" id="KW-1133">Transmembrane helix</keyword>
<feature type="region of interest" description="Disordered" evidence="1">
    <location>
        <begin position="256"/>
        <end position="316"/>
    </location>
</feature>
<feature type="transmembrane region" description="Helical" evidence="2">
    <location>
        <begin position="223"/>
        <end position="248"/>
    </location>
</feature>
<keyword evidence="4" id="KW-1185">Reference proteome</keyword>
<dbReference type="EMBL" id="KL198148">
    <property type="protein sequence ID" value="KDQ06218.1"/>
    <property type="molecule type" value="Genomic_DNA"/>
</dbReference>
<feature type="transmembrane region" description="Helical" evidence="2">
    <location>
        <begin position="7"/>
        <end position="27"/>
    </location>
</feature>
<sequence>MFLCPSAAITIFYLIAIGLIAYIWLATLLLDTNSITATSPGYHSARFPLILLVGFSPTLVIHAISFFYTVGSPRFQYVPCVPNVLITVNYDIAQIPALTAAPDTIESIVVAITFTRRNQPGSQVANILDETLPIPLLRNTHAMGSIRHVVRRKHSTGFRGGLAGTSHDFILAETTVLGPNPYEFFPRPNSTASLLVLPGIDTSELRTISDIQDSSIWTAMSNIGGIVTIGGIIFSTLFGLGCAAPLGLEDVSFFPSSQKRTQDGDDEENEKEHMEAGATDSDGSGVGESGARRRNAHDVEGEKAIPPLPLSRRNIV</sequence>
<feature type="transmembrane region" description="Helical" evidence="2">
    <location>
        <begin position="47"/>
        <end position="68"/>
    </location>
</feature>
<accession>A0A067LSJ3</accession>
<evidence type="ECO:0000313" key="3">
    <source>
        <dbReference type="EMBL" id="KDQ06218.1"/>
    </source>
</evidence>
<proteinExistence type="predicted"/>
<dbReference type="Proteomes" id="UP000027195">
    <property type="component" value="Unassembled WGS sequence"/>
</dbReference>
<organism evidence="3 4">
    <name type="scientific">Botryobasidium botryosum (strain FD-172 SS1)</name>
    <dbReference type="NCBI Taxonomy" id="930990"/>
    <lineage>
        <taxon>Eukaryota</taxon>
        <taxon>Fungi</taxon>
        <taxon>Dikarya</taxon>
        <taxon>Basidiomycota</taxon>
        <taxon>Agaricomycotina</taxon>
        <taxon>Agaricomycetes</taxon>
        <taxon>Cantharellales</taxon>
        <taxon>Botryobasidiaceae</taxon>
        <taxon>Botryobasidium</taxon>
    </lineage>
</organism>
<dbReference type="AlphaFoldDB" id="A0A067LSJ3"/>
<keyword evidence="2" id="KW-0812">Transmembrane</keyword>
<reference evidence="4" key="1">
    <citation type="journal article" date="2014" name="Proc. Natl. Acad. Sci. U.S.A.">
        <title>Extensive sampling of basidiomycete genomes demonstrates inadequacy of the white-rot/brown-rot paradigm for wood decay fungi.</title>
        <authorList>
            <person name="Riley R."/>
            <person name="Salamov A.A."/>
            <person name="Brown D.W."/>
            <person name="Nagy L.G."/>
            <person name="Floudas D."/>
            <person name="Held B.W."/>
            <person name="Levasseur A."/>
            <person name="Lombard V."/>
            <person name="Morin E."/>
            <person name="Otillar R."/>
            <person name="Lindquist E.A."/>
            <person name="Sun H."/>
            <person name="LaButti K.M."/>
            <person name="Schmutz J."/>
            <person name="Jabbour D."/>
            <person name="Luo H."/>
            <person name="Baker S.E."/>
            <person name="Pisabarro A.G."/>
            <person name="Walton J.D."/>
            <person name="Blanchette R.A."/>
            <person name="Henrissat B."/>
            <person name="Martin F."/>
            <person name="Cullen D."/>
            <person name="Hibbett D.S."/>
            <person name="Grigoriev I.V."/>
        </authorList>
    </citation>
    <scope>NUCLEOTIDE SEQUENCE [LARGE SCALE GENOMIC DNA]</scope>
    <source>
        <strain evidence="4">FD-172 SS1</strain>
    </source>
</reference>
<evidence type="ECO:0000313" key="4">
    <source>
        <dbReference type="Proteomes" id="UP000027195"/>
    </source>
</evidence>
<dbReference type="HOGENOM" id="CLU_076382_0_0_1"/>
<name>A0A067LSJ3_BOTB1</name>
<evidence type="ECO:0000256" key="1">
    <source>
        <dbReference type="SAM" id="MobiDB-lite"/>
    </source>
</evidence>
<evidence type="ECO:0000256" key="2">
    <source>
        <dbReference type="SAM" id="Phobius"/>
    </source>
</evidence>
<protein>
    <submittedName>
        <fullName evidence="3">Uncharacterized protein</fullName>
    </submittedName>
</protein>